<evidence type="ECO:0000256" key="1">
    <source>
        <dbReference type="SAM" id="MobiDB-lite"/>
    </source>
</evidence>
<comment type="caution">
    <text evidence="2">The sequence shown here is derived from an EMBL/GenBank/DDBJ whole genome shotgun (WGS) entry which is preliminary data.</text>
</comment>
<organism evidence="2 3">
    <name type="scientific">Zizania palustris</name>
    <name type="common">Northern wild rice</name>
    <dbReference type="NCBI Taxonomy" id="103762"/>
    <lineage>
        <taxon>Eukaryota</taxon>
        <taxon>Viridiplantae</taxon>
        <taxon>Streptophyta</taxon>
        <taxon>Embryophyta</taxon>
        <taxon>Tracheophyta</taxon>
        <taxon>Spermatophyta</taxon>
        <taxon>Magnoliopsida</taxon>
        <taxon>Liliopsida</taxon>
        <taxon>Poales</taxon>
        <taxon>Poaceae</taxon>
        <taxon>BOP clade</taxon>
        <taxon>Oryzoideae</taxon>
        <taxon>Oryzeae</taxon>
        <taxon>Zizaniinae</taxon>
        <taxon>Zizania</taxon>
    </lineage>
</organism>
<evidence type="ECO:0000313" key="2">
    <source>
        <dbReference type="EMBL" id="KAG8060195.1"/>
    </source>
</evidence>
<dbReference type="OrthoDB" id="687442at2759"/>
<evidence type="ECO:0000313" key="3">
    <source>
        <dbReference type="Proteomes" id="UP000729402"/>
    </source>
</evidence>
<proteinExistence type="predicted"/>
<protein>
    <submittedName>
        <fullName evidence="2">Uncharacterized protein</fullName>
    </submittedName>
</protein>
<dbReference type="Proteomes" id="UP000729402">
    <property type="component" value="Unassembled WGS sequence"/>
</dbReference>
<feature type="region of interest" description="Disordered" evidence="1">
    <location>
        <begin position="34"/>
        <end position="64"/>
    </location>
</feature>
<name>A0A8J5VC56_ZIZPA</name>
<sequence>MSDEVEMRQAKCRQDYKAVVRQCQELMEKLEAKNIVAASQKRQKRPTGSETGTDKSSFEKTDRRELEETIKGFLKELD</sequence>
<accession>A0A8J5VC56</accession>
<feature type="compositionally biased region" description="Basic and acidic residues" evidence="1">
    <location>
        <begin position="52"/>
        <end position="64"/>
    </location>
</feature>
<gene>
    <name evidence="2" type="ORF">GUJ93_ZPchr0002g24765</name>
</gene>
<dbReference type="AlphaFoldDB" id="A0A8J5VC56"/>
<keyword evidence="3" id="KW-1185">Reference proteome</keyword>
<reference evidence="2" key="2">
    <citation type="submission" date="2021-02" db="EMBL/GenBank/DDBJ databases">
        <authorList>
            <person name="Kimball J.A."/>
            <person name="Haas M.W."/>
            <person name="Macchietto M."/>
            <person name="Kono T."/>
            <person name="Duquette J."/>
            <person name="Shao M."/>
        </authorList>
    </citation>
    <scope>NUCLEOTIDE SEQUENCE</scope>
    <source>
        <tissue evidence="2">Fresh leaf tissue</tissue>
    </source>
</reference>
<reference evidence="2" key="1">
    <citation type="journal article" date="2021" name="bioRxiv">
        <title>Whole Genome Assembly and Annotation of Northern Wild Rice, Zizania palustris L., Supports a Whole Genome Duplication in the Zizania Genus.</title>
        <authorList>
            <person name="Haas M."/>
            <person name="Kono T."/>
            <person name="Macchietto M."/>
            <person name="Millas R."/>
            <person name="McGilp L."/>
            <person name="Shao M."/>
            <person name="Duquette J."/>
            <person name="Hirsch C.N."/>
            <person name="Kimball J."/>
        </authorList>
    </citation>
    <scope>NUCLEOTIDE SEQUENCE</scope>
    <source>
        <tissue evidence="2">Fresh leaf tissue</tissue>
    </source>
</reference>
<dbReference type="EMBL" id="JAAALK010000287">
    <property type="protein sequence ID" value="KAG8060195.1"/>
    <property type="molecule type" value="Genomic_DNA"/>
</dbReference>